<organism evidence="2 3">
    <name type="scientific">Streptomyces echinatus</name>
    <dbReference type="NCBI Taxonomy" id="67293"/>
    <lineage>
        <taxon>Bacteria</taxon>
        <taxon>Bacillati</taxon>
        <taxon>Actinomycetota</taxon>
        <taxon>Actinomycetes</taxon>
        <taxon>Kitasatosporales</taxon>
        <taxon>Streptomycetaceae</taxon>
        <taxon>Streptomyces</taxon>
    </lineage>
</organism>
<sequence length="474" mass="53175">MAPSQKPQPGEPLWWVDRLWKQLAERRQYAEKMRRYYSGDHPLPMIQEKARPGFQRLLKQARSNYVGLVVDATAERLQVDGFRLGAANVGDQELWRIWQANSMDADSDLQLTEAVKVGRSFALVAPNPEDVATPLITAEDATQAIVSYETGSRRRRRAGLKTFTDDWTGDLWTTLFADGLIFKYRAPEPRTGAVGTPRWEPREVRGEDWPAVNPLDVVPLVEIPNRPDLLGEAHSEIEDVLDDQDRINKTLIDRLMAQEFSAFRQRWMTGYEVPTDDDGQPIEPFKAAVDRLWVIEDENVKVGEFQATDLRPYLDSIESDVQHMAARTRTPAQYLLGKLSNVNGETLKATESGLVAKVRQRQRPLGEGLEEIARLALHAAGDARDLSALEVIWHNPEFRTEGELVDALLKMSTLGVPREALWERWGASQTEIAQWRQLADQQAARILGGDPAALFGPKPDVTSTDPAVADGDAG</sequence>
<reference evidence="2 3" key="1">
    <citation type="submission" date="2020-08" db="EMBL/GenBank/DDBJ databases">
        <title>Genomic Encyclopedia of Type Strains, Phase III (KMG-III): the genomes of soil and plant-associated and newly described type strains.</title>
        <authorList>
            <person name="Whitman W."/>
        </authorList>
    </citation>
    <scope>NUCLEOTIDE SEQUENCE [LARGE SCALE GENOMIC DNA]</scope>
    <source>
        <strain evidence="2 3">CECT 3313</strain>
    </source>
</reference>
<comment type="caution">
    <text evidence="2">The sequence shown here is derived from an EMBL/GenBank/DDBJ whole genome shotgun (WGS) entry which is preliminary data.</text>
</comment>
<dbReference type="Pfam" id="PF05133">
    <property type="entry name" value="SPP1_portal"/>
    <property type="match status" value="1"/>
</dbReference>
<keyword evidence="3" id="KW-1185">Reference proteome</keyword>
<evidence type="ECO:0000313" key="2">
    <source>
        <dbReference type="EMBL" id="MBB5932312.1"/>
    </source>
</evidence>
<feature type="region of interest" description="Disordered" evidence="1">
    <location>
        <begin position="449"/>
        <end position="474"/>
    </location>
</feature>
<evidence type="ECO:0000256" key="1">
    <source>
        <dbReference type="SAM" id="MobiDB-lite"/>
    </source>
</evidence>
<dbReference type="RefSeq" id="WP_184974487.1">
    <property type="nucleotide sequence ID" value="NZ_JACHJK010000024.1"/>
</dbReference>
<dbReference type="Proteomes" id="UP000585836">
    <property type="component" value="Unassembled WGS sequence"/>
</dbReference>
<accession>A0A7W9UVC3</accession>
<dbReference type="EMBL" id="JACHJK010000024">
    <property type="protein sequence ID" value="MBB5932312.1"/>
    <property type="molecule type" value="Genomic_DNA"/>
</dbReference>
<dbReference type="AlphaFoldDB" id="A0A7W9UVC3"/>
<dbReference type="InterPro" id="IPR021145">
    <property type="entry name" value="Portal_protein_SPP1_Gp6-like"/>
</dbReference>
<proteinExistence type="predicted"/>
<evidence type="ECO:0008006" key="4">
    <source>
        <dbReference type="Google" id="ProtNLM"/>
    </source>
</evidence>
<name>A0A7W9UVC3_9ACTN</name>
<evidence type="ECO:0000313" key="3">
    <source>
        <dbReference type="Proteomes" id="UP000585836"/>
    </source>
</evidence>
<gene>
    <name evidence="2" type="ORF">FHS34_007822</name>
</gene>
<protein>
    <recommendedName>
        <fullName evidence="4">Phage portal protein</fullName>
    </recommendedName>
</protein>